<evidence type="ECO:0000313" key="1">
    <source>
        <dbReference type="EMBL" id="GAA2554949.1"/>
    </source>
</evidence>
<organism evidence="1 2">
    <name type="scientific">Streptomyces levis</name>
    <dbReference type="NCBI Taxonomy" id="285566"/>
    <lineage>
        <taxon>Bacteria</taxon>
        <taxon>Bacillati</taxon>
        <taxon>Actinomycetota</taxon>
        <taxon>Actinomycetes</taxon>
        <taxon>Kitasatosporales</taxon>
        <taxon>Streptomycetaceae</taxon>
        <taxon>Streptomyces</taxon>
    </lineage>
</organism>
<comment type="caution">
    <text evidence="1">The sequence shown here is derived from an EMBL/GenBank/DDBJ whole genome shotgun (WGS) entry which is preliminary data.</text>
</comment>
<dbReference type="EMBL" id="BAAATM010000022">
    <property type="protein sequence ID" value="GAA2554949.1"/>
    <property type="molecule type" value="Genomic_DNA"/>
</dbReference>
<dbReference type="Proteomes" id="UP001501095">
    <property type="component" value="Unassembled WGS sequence"/>
</dbReference>
<accession>A0ABN3P2H3</accession>
<name>A0ABN3P2H3_9ACTN</name>
<reference evidence="1 2" key="1">
    <citation type="journal article" date="2019" name="Int. J. Syst. Evol. Microbiol.">
        <title>The Global Catalogue of Microorganisms (GCM) 10K type strain sequencing project: providing services to taxonomists for standard genome sequencing and annotation.</title>
        <authorList>
            <consortium name="The Broad Institute Genomics Platform"/>
            <consortium name="The Broad Institute Genome Sequencing Center for Infectious Disease"/>
            <person name="Wu L."/>
            <person name="Ma J."/>
        </authorList>
    </citation>
    <scope>NUCLEOTIDE SEQUENCE [LARGE SCALE GENOMIC DNA]</scope>
    <source>
        <strain evidence="1 2">JCM 6924</strain>
    </source>
</reference>
<dbReference type="Gene3D" id="2.60.120.1110">
    <property type="match status" value="1"/>
</dbReference>
<evidence type="ECO:0000313" key="2">
    <source>
        <dbReference type="Proteomes" id="UP001501095"/>
    </source>
</evidence>
<proteinExistence type="predicted"/>
<dbReference type="RefSeq" id="WP_344543010.1">
    <property type="nucleotide sequence ID" value="NZ_BAAATM010000022.1"/>
</dbReference>
<sequence length="246" mass="25886">MSTPPDPFFTHGSNADAFFGGRILSYKSRSVTSSIERDKADAGTFKKKVKRYTVGPGDHTITLEGWVDFDEGKEAADKLFSQYMSSATDEAFSVFASGAEVGRPGLSTHSLVTKHDITSDIGATVGFSVEASPGPKGTVDRLISMAYVQEVSSAGNSQTFDFGAASTKTGKFTVHAYTTGGTLTVKLQDSADGSTWADVATLTFTGGSSGSPNYSGQRVETPSNLRRYVRATWSGAGTINLAGVGR</sequence>
<protein>
    <submittedName>
        <fullName evidence="1">Uncharacterized protein</fullName>
    </submittedName>
</protein>
<gene>
    <name evidence="1" type="ORF">GCM10010423_65150</name>
</gene>
<keyword evidence="2" id="KW-1185">Reference proteome</keyword>